<keyword evidence="3" id="KW-0238">DNA-binding</keyword>
<evidence type="ECO:0000256" key="1">
    <source>
        <dbReference type="ARBA" id="ARBA00010923"/>
    </source>
</evidence>
<accession>A0ABS0LC95</accession>
<protein>
    <submittedName>
        <fullName evidence="7">Restriction endonuclease subunit S</fullName>
    </submittedName>
</protein>
<dbReference type="PANTHER" id="PTHR43140:SF1">
    <property type="entry name" value="TYPE I RESTRICTION ENZYME ECOKI SPECIFICITY SUBUNIT"/>
    <property type="match status" value="1"/>
</dbReference>
<evidence type="ECO:0000259" key="6">
    <source>
        <dbReference type="Pfam" id="PF01420"/>
    </source>
</evidence>
<organism evidence="7 8">
    <name type="scientific">Corynebacterium belfantii</name>
    <dbReference type="NCBI Taxonomy" id="2014537"/>
    <lineage>
        <taxon>Bacteria</taxon>
        <taxon>Bacillati</taxon>
        <taxon>Actinomycetota</taxon>
        <taxon>Actinomycetes</taxon>
        <taxon>Mycobacteriales</taxon>
        <taxon>Corynebacteriaceae</taxon>
        <taxon>Corynebacterium</taxon>
    </lineage>
</organism>
<dbReference type="Gene3D" id="3.90.220.20">
    <property type="entry name" value="DNA methylase specificity domains"/>
    <property type="match status" value="1"/>
</dbReference>
<dbReference type="RefSeq" id="WP_197690133.1">
    <property type="nucleotide sequence ID" value="NZ_CP157822.1"/>
</dbReference>
<dbReference type="CDD" id="cd17249">
    <property type="entry name" value="RMtype1_S_EcoR124I-TRD2-CR2_like"/>
    <property type="match status" value="1"/>
</dbReference>
<comment type="subunit">
    <text evidence="4">The methyltransferase is composed of M and S polypeptides.</text>
</comment>
<evidence type="ECO:0000313" key="7">
    <source>
        <dbReference type="EMBL" id="MBG9354275.1"/>
    </source>
</evidence>
<feature type="domain" description="Type I restriction modification DNA specificity" evidence="6">
    <location>
        <begin position="2"/>
        <end position="176"/>
    </location>
</feature>
<dbReference type="Pfam" id="PF01420">
    <property type="entry name" value="Methylase_S"/>
    <property type="match status" value="1"/>
</dbReference>
<name>A0ABS0LC95_9CORY</name>
<dbReference type="SUPFAM" id="SSF116734">
    <property type="entry name" value="DNA methylase specificity domain"/>
    <property type="match status" value="1"/>
</dbReference>
<keyword evidence="7" id="KW-0540">Nuclease</keyword>
<evidence type="ECO:0000313" key="8">
    <source>
        <dbReference type="Proteomes" id="UP000615580"/>
    </source>
</evidence>
<comment type="similarity">
    <text evidence="1">Belongs to the type-I restriction system S methylase family.</text>
</comment>
<evidence type="ECO:0000256" key="4">
    <source>
        <dbReference type="ARBA" id="ARBA00038652"/>
    </source>
</evidence>
<keyword evidence="8" id="KW-1185">Reference proteome</keyword>
<dbReference type="InterPro" id="IPR051212">
    <property type="entry name" value="Type-I_RE_S_subunit"/>
</dbReference>
<sequence>MSDIGTWTGGGTPSKRNPEFWSNGTIPWISPKDMGGHEITSSQDLITSAAVKNSSAKMVPEGSILLVTRSSILDHTFPVNQALVDVTINQDLKAVTTDPSILPRFVLYYLRNSSQDILRTVRKTGGSVASLDTRKLFAFPMPIPPLEEQQRIVNILDQFDALVNDLTSGLPAEIEARRKQYEYYRDQLLTFKELAA</sequence>
<dbReference type="PANTHER" id="PTHR43140">
    <property type="entry name" value="TYPE-1 RESTRICTION ENZYME ECOKI SPECIFICITY PROTEIN"/>
    <property type="match status" value="1"/>
</dbReference>
<dbReference type="GO" id="GO:0004519">
    <property type="term" value="F:endonuclease activity"/>
    <property type="evidence" value="ECO:0007669"/>
    <property type="project" value="UniProtKB-KW"/>
</dbReference>
<evidence type="ECO:0000256" key="5">
    <source>
        <dbReference type="SAM" id="MobiDB-lite"/>
    </source>
</evidence>
<evidence type="ECO:0000256" key="2">
    <source>
        <dbReference type="ARBA" id="ARBA00022747"/>
    </source>
</evidence>
<keyword evidence="7" id="KW-0378">Hydrolase</keyword>
<feature type="region of interest" description="Disordered" evidence="5">
    <location>
        <begin position="1"/>
        <end position="23"/>
    </location>
</feature>
<dbReference type="InterPro" id="IPR000055">
    <property type="entry name" value="Restrct_endonuc_typeI_TRD"/>
</dbReference>
<dbReference type="Proteomes" id="UP000615580">
    <property type="component" value="Unassembled WGS sequence"/>
</dbReference>
<keyword evidence="7" id="KW-0255">Endonuclease</keyword>
<comment type="caution">
    <text evidence="7">The sequence shown here is derived from an EMBL/GenBank/DDBJ whole genome shotgun (WGS) entry which is preliminary data.</text>
</comment>
<dbReference type="InterPro" id="IPR044946">
    <property type="entry name" value="Restrct_endonuc_typeI_TRD_sf"/>
</dbReference>
<reference evidence="7 8" key="1">
    <citation type="journal article" date="2020" name="J. Clin. Microbiol.">
        <title>Assessing the Genetic Diversity of Austrian Corynebacterium diphtheriae Clinical Isolates, 2011-2019.</title>
        <authorList>
            <person name="Schaeffer J."/>
            <person name="Huhulescu S."/>
            <person name="Stoeger A."/>
            <person name="Allerberger F."/>
            <person name="Ruppitsch W."/>
        </authorList>
    </citation>
    <scope>NUCLEOTIDE SEQUENCE [LARGE SCALE GENOMIC DNA]</scope>
    <source>
        <strain evidence="7 8">04-17</strain>
    </source>
</reference>
<evidence type="ECO:0000256" key="3">
    <source>
        <dbReference type="ARBA" id="ARBA00023125"/>
    </source>
</evidence>
<gene>
    <name evidence="7" type="ORF">I4J41_06585</name>
</gene>
<dbReference type="EMBL" id="JADQUG010000022">
    <property type="protein sequence ID" value="MBG9354275.1"/>
    <property type="molecule type" value="Genomic_DNA"/>
</dbReference>
<keyword evidence="2" id="KW-0680">Restriction system</keyword>
<proteinExistence type="inferred from homology"/>